<reference evidence="2" key="1">
    <citation type="submission" date="2020-06" db="EMBL/GenBank/DDBJ databases">
        <authorList>
            <person name="Li T."/>
            <person name="Hu X."/>
            <person name="Zhang T."/>
            <person name="Song X."/>
            <person name="Zhang H."/>
            <person name="Dai N."/>
            <person name="Sheng W."/>
            <person name="Hou X."/>
            <person name="Wei L."/>
        </authorList>
    </citation>
    <scope>NUCLEOTIDE SEQUENCE</scope>
    <source>
        <strain evidence="2">3651</strain>
        <tissue evidence="2">Leaf</tissue>
    </source>
</reference>
<reference evidence="2" key="2">
    <citation type="journal article" date="2024" name="Plant">
        <title>Genomic evolution and insights into agronomic trait innovations of Sesamum species.</title>
        <authorList>
            <person name="Miao H."/>
            <person name="Wang L."/>
            <person name="Qu L."/>
            <person name="Liu H."/>
            <person name="Sun Y."/>
            <person name="Le M."/>
            <person name="Wang Q."/>
            <person name="Wei S."/>
            <person name="Zheng Y."/>
            <person name="Lin W."/>
            <person name="Duan Y."/>
            <person name="Cao H."/>
            <person name="Xiong S."/>
            <person name="Wang X."/>
            <person name="Wei L."/>
            <person name="Li C."/>
            <person name="Ma Q."/>
            <person name="Ju M."/>
            <person name="Zhao R."/>
            <person name="Li G."/>
            <person name="Mu C."/>
            <person name="Tian Q."/>
            <person name="Mei H."/>
            <person name="Zhang T."/>
            <person name="Gao T."/>
            <person name="Zhang H."/>
        </authorList>
    </citation>
    <scope>NUCLEOTIDE SEQUENCE</scope>
    <source>
        <strain evidence="2">3651</strain>
    </source>
</reference>
<gene>
    <name evidence="2" type="ORF">Salat_1217800</name>
</gene>
<dbReference type="EMBL" id="JACGWO010000004">
    <property type="protein sequence ID" value="KAK4429176.1"/>
    <property type="molecule type" value="Genomic_DNA"/>
</dbReference>
<dbReference type="AlphaFoldDB" id="A0AAE1YF61"/>
<sequence>MELRSCETSHFIQTVRDGLVKKVSNISSHERPSIQFKTLKDVYEKEDVKRQQGPPSNLAFNYDQVKRENSCFPVAHRILQEIKLETDEFVPRDDDDVDSDVDDDTTLKQLKVRLLTKKRKSMRSDEDTKQDDATEKPVEGESDLYEPLINWKLKRLKTSKSKRKHMNMDVVSSSIINFAIKSEEHLISEGSSQVGGELAPVICVKFELPDAEQLGCLDKTSSADYSSIAHDEGLNRVGILSNGFQQTALPEYGEPQMGPGKYKTCVTNETLFDHLEDVEPISALVPWDGTSLKLAIPESGYEEFLDSPPLATEKRKETRDACSCISSPEDPDSDVSSHTRSSSTIEELSEPISSSGIQAPDVIVCRGLHQELNRVLFEDKSDADFTYEQENSMNSPDKNCGSQENSMISLRTDESLLCVEDAKADEEQSSTYSSNAIKKNGLNCEGPVEDELLKAEEKQKSASPITGTESHSSLMSRACDSEGVTSTPEPCQPPDRLLSTRKVISPSSQEQLHLVMDSFQLCEYADQDVSDCKRKLFEKQTGKKASPVRSDIQSAKVNVNHRQPRQVSQQKVISPRHIMKKSHVAKGNLEGPRFSRTLPNLSTGCTSIQGCSESAIAFSQRQMHDMESLAVKLIDELKSMKDIVEQKLLFEAYRNVSLKNNADEVKSAINNAKKVEEMARKWMSLMARDCNRFCKIMKMTPNNATGSKDAVPRSRKKIIFADEAGGKLCHVKFFGDDETSPVSDDVKQ</sequence>
<feature type="compositionally biased region" description="Low complexity" evidence="1">
    <location>
        <begin position="334"/>
        <end position="344"/>
    </location>
</feature>
<proteinExistence type="predicted"/>
<dbReference type="PANTHER" id="PTHR34461:SF2">
    <property type="entry name" value="EXPRESSED PROTEIN"/>
    <property type="match status" value="1"/>
</dbReference>
<name>A0AAE1YF61_9LAMI</name>
<comment type="caution">
    <text evidence="2">The sequence shown here is derived from an EMBL/GenBank/DDBJ whole genome shotgun (WGS) entry which is preliminary data.</text>
</comment>
<dbReference type="PANTHER" id="PTHR34461">
    <property type="entry name" value="EXPRESSED PROTEIN"/>
    <property type="match status" value="1"/>
</dbReference>
<protein>
    <submittedName>
        <fullName evidence="2">Uncharacterized protein</fullName>
    </submittedName>
</protein>
<feature type="region of interest" description="Disordered" evidence="1">
    <location>
        <begin position="304"/>
        <end position="353"/>
    </location>
</feature>
<evidence type="ECO:0000313" key="2">
    <source>
        <dbReference type="EMBL" id="KAK4429176.1"/>
    </source>
</evidence>
<organism evidence="2 3">
    <name type="scientific">Sesamum alatum</name>
    <dbReference type="NCBI Taxonomy" id="300844"/>
    <lineage>
        <taxon>Eukaryota</taxon>
        <taxon>Viridiplantae</taxon>
        <taxon>Streptophyta</taxon>
        <taxon>Embryophyta</taxon>
        <taxon>Tracheophyta</taxon>
        <taxon>Spermatophyta</taxon>
        <taxon>Magnoliopsida</taxon>
        <taxon>eudicotyledons</taxon>
        <taxon>Gunneridae</taxon>
        <taxon>Pentapetalae</taxon>
        <taxon>asterids</taxon>
        <taxon>lamiids</taxon>
        <taxon>Lamiales</taxon>
        <taxon>Pedaliaceae</taxon>
        <taxon>Sesamum</taxon>
    </lineage>
</organism>
<keyword evidence="3" id="KW-1185">Reference proteome</keyword>
<feature type="region of interest" description="Disordered" evidence="1">
    <location>
        <begin position="456"/>
        <end position="497"/>
    </location>
</feature>
<evidence type="ECO:0000313" key="3">
    <source>
        <dbReference type="Proteomes" id="UP001293254"/>
    </source>
</evidence>
<evidence type="ECO:0000256" key="1">
    <source>
        <dbReference type="SAM" id="MobiDB-lite"/>
    </source>
</evidence>
<feature type="compositionally biased region" description="Polar residues" evidence="1">
    <location>
        <begin position="461"/>
        <end position="475"/>
    </location>
</feature>
<dbReference type="Proteomes" id="UP001293254">
    <property type="component" value="Unassembled WGS sequence"/>
</dbReference>
<feature type="region of interest" description="Disordered" evidence="1">
    <location>
        <begin position="118"/>
        <end position="140"/>
    </location>
</feature>
<feature type="compositionally biased region" description="Basic and acidic residues" evidence="1">
    <location>
        <begin position="122"/>
        <end position="139"/>
    </location>
</feature>
<accession>A0AAE1YF61</accession>